<accession>A0A250IQ58</accession>
<gene>
    <name evidence="1" type="ORF">MEBOL_006793</name>
</gene>
<reference evidence="1 2" key="1">
    <citation type="submission" date="2017-06" db="EMBL/GenBank/DDBJ databases">
        <authorList>
            <person name="Kim H.J."/>
            <person name="Triplett B.A."/>
        </authorList>
    </citation>
    <scope>NUCLEOTIDE SEQUENCE [LARGE SCALE GENOMIC DNA]</scope>
    <source>
        <strain evidence="1 2">DSM 14713</strain>
    </source>
</reference>
<evidence type="ECO:0000313" key="2">
    <source>
        <dbReference type="Proteomes" id="UP000217289"/>
    </source>
</evidence>
<evidence type="ECO:0000313" key="1">
    <source>
        <dbReference type="EMBL" id="ATB33301.1"/>
    </source>
</evidence>
<dbReference type="Proteomes" id="UP000217289">
    <property type="component" value="Chromosome"/>
</dbReference>
<keyword evidence="2" id="KW-1185">Reference proteome</keyword>
<dbReference type="RefSeq" id="WP_095981366.1">
    <property type="nucleotide sequence ID" value="NZ_CP022163.1"/>
</dbReference>
<dbReference type="AlphaFoldDB" id="A0A250IQ58"/>
<dbReference type="KEGG" id="mbd:MEBOL_006793"/>
<organism evidence="1 2">
    <name type="scientific">Melittangium boletus DSM 14713</name>
    <dbReference type="NCBI Taxonomy" id="1294270"/>
    <lineage>
        <taxon>Bacteria</taxon>
        <taxon>Pseudomonadati</taxon>
        <taxon>Myxococcota</taxon>
        <taxon>Myxococcia</taxon>
        <taxon>Myxococcales</taxon>
        <taxon>Cystobacterineae</taxon>
        <taxon>Archangiaceae</taxon>
        <taxon>Melittangium</taxon>
    </lineage>
</organism>
<sequence length="847" mass="95810">MTLPAFEARYLRIEWQSEGVAREIEVAPAPLELELCADGGFVVESTIFNDVPWLGISLGQKLEKATPVLVAASGEEVPLLQMSDRRSGGTWWLLSHGWDHAGKRHLSELQRSAGRYDVRIGEERLRIENRLSSFGRAEIQAYIDDFRGDLLWMIMGDASGATATGKGAGAGTELAEALGELHAASRRVLASPAVAIREDRAPRPISKVRPTAATFREYARDPAARQLTSRVFIESANIAENRYVRHLLEASLKVAGAFWSAASVRSGFLERIASEECERARRNRAMEQRRVDPGVFERQTDERRRKLDAIANFRSLSSDRGETQSFPIRLEEQYSEPCSFFYRRQSEPKGTPGNEFAYKVIVLPKDFFELVLGAHRICRDLTIRGLPRSERLFSKNEKPYLKLTFASVLEAVPGRDELERRDATKRHLEENNWLVRLTVDELRELRREADVGDWRAEMARKRKDAVGAEIVAVERWRRSLAAVDLAFNRLGIASSPIFPTGMSFVTNPDYAAVLTAFKKVHALLERGGLDLSKLEELSNISILHVSDIYEKWCLLKLFRLLTRDFGFAPELRWEEKLVAAAVARTSNIRFEFSRDDLELKVALTWQAELPTGHRPDFVLEVFFTGRAEAGLADNEDRQSGGIVLDAKFRDAWGVGELRHTLGELVAVKGYDAAVESGRVFVLQPCEATARFETTSPLDWGAHCDYDGTDKHGHLRGWVQTGVTSSGASSTQHLKRLLAMVFQAAFPRPWEEHHEDGTSSWTSRSFCLGCGGRHVPAAITARRTKKDQTYWFLDCKRCRMRTERTHCYDCHRPLFKNGTTWTYHTTIAHQVTNVICPWCESFFDRTST</sequence>
<protein>
    <submittedName>
        <fullName evidence="1">Uncharacterized protein</fullName>
    </submittedName>
</protein>
<name>A0A250IQ58_9BACT</name>
<proteinExistence type="predicted"/>
<dbReference type="OrthoDB" id="7807914at2"/>
<dbReference type="EMBL" id="CP022163">
    <property type="protein sequence ID" value="ATB33301.1"/>
    <property type="molecule type" value="Genomic_DNA"/>
</dbReference>